<evidence type="ECO:0000313" key="8">
    <source>
        <dbReference type="Proteomes" id="UP000008229"/>
    </source>
</evidence>
<dbReference type="HOGENOM" id="CLU_294534_0_0_11"/>
<evidence type="ECO:0000256" key="5">
    <source>
        <dbReference type="SAM" id="SignalP"/>
    </source>
</evidence>
<dbReference type="Proteomes" id="UP000008229">
    <property type="component" value="Chromosome"/>
</dbReference>
<dbReference type="GO" id="GO:0005737">
    <property type="term" value="C:cytoplasm"/>
    <property type="evidence" value="ECO:0007669"/>
    <property type="project" value="UniProtKB-SubCell"/>
</dbReference>
<dbReference type="InterPro" id="IPR013783">
    <property type="entry name" value="Ig-like_fold"/>
</dbReference>
<dbReference type="RefSeq" id="WP_012933401.1">
    <property type="nucleotide sequence ID" value="NC_013739.1"/>
</dbReference>
<dbReference type="PANTHER" id="PTHR44103">
    <property type="entry name" value="PROPROTEIN CONVERTASE P"/>
    <property type="match status" value="1"/>
</dbReference>
<dbReference type="GO" id="GO:0005975">
    <property type="term" value="P:carbohydrate metabolic process"/>
    <property type="evidence" value="ECO:0007669"/>
    <property type="project" value="UniProtKB-ARBA"/>
</dbReference>
<keyword evidence="3 5" id="KW-0732">Signal</keyword>
<dbReference type="eggNOG" id="COG3386">
    <property type="taxonomic scope" value="Bacteria"/>
</dbReference>
<evidence type="ECO:0000313" key="7">
    <source>
        <dbReference type="EMBL" id="ADB50350.1"/>
    </source>
</evidence>
<dbReference type="InterPro" id="IPR031549">
    <property type="entry name" value="ASH"/>
</dbReference>
<feature type="compositionally biased region" description="Gly residues" evidence="4">
    <location>
        <begin position="871"/>
        <end position="881"/>
    </location>
</feature>
<evidence type="ECO:0000256" key="3">
    <source>
        <dbReference type="ARBA" id="ARBA00022729"/>
    </source>
</evidence>
<reference evidence="7 8" key="1">
    <citation type="journal article" date="2010" name="Stand. Genomic Sci.">
        <title>Complete genome sequence of Conexibacter woesei type strain (ID131577).</title>
        <authorList>
            <person name="Pukall R."/>
            <person name="Lapidus A."/>
            <person name="Glavina Del Rio T."/>
            <person name="Copeland A."/>
            <person name="Tice H."/>
            <person name="Cheng J.-F."/>
            <person name="Lucas S."/>
            <person name="Chen F."/>
            <person name="Nolan M."/>
            <person name="Bruce D."/>
            <person name="Goodwin L."/>
            <person name="Pitluck S."/>
            <person name="Mavromatis K."/>
            <person name="Ivanova N."/>
            <person name="Ovchinnikova G."/>
            <person name="Pati A."/>
            <person name="Chen A."/>
            <person name="Palaniappan K."/>
            <person name="Land M."/>
            <person name="Hauser L."/>
            <person name="Chang Y.-J."/>
            <person name="Jeffries C.D."/>
            <person name="Chain P."/>
            <person name="Meincke L."/>
            <person name="Sims D."/>
            <person name="Brettin T."/>
            <person name="Detter J.C."/>
            <person name="Rohde M."/>
            <person name="Goeker M."/>
            <person name="Bristow J."/>
            <person name="Eisen J.A."/>
            <person name="Markowitz V."/>
            <person name="Kyrpides N.C."/>
            <person name="Klenk H.-P."/>
            <person name="Hugenholtz P."/>
        </authorList>
    </citation>
    <scope>NUCLEOTIDE SEQUENCE [LARGE SCALE GENOMIC DNA]</scope>
    <source>
        <strain evidence="8">DSM 14684 / CIP 108061 / JCM 11494 / NBRC 100937 / ID131577</strain>
    </source>
</reference>
<feature type="domain" description="Abnormal spindle-like microcephaly-associated protein ASH" evidence="6">
    <location>
        <begin position="539"/>
        <end position="628"/>
    </location>
</feature>
<gene>
    <name evidence="7" type="ordered locus">Cwoe_1924</name>
</gene>
<evidence type="ECO:0000256" key="4">
    <source>
        <dbReference type="SAM" id="MobiDB-lite"/>
    </source>
</evidence>
<accession>D3F370</accession>
<feature type="compositionally biased region" description="Basic and acidic residues" evidence="4">
    <location>
        <begin position="852"/>
        <end position="869"/>
    </location>
</feature>
<evidence type="ECO:0000256" key="1">
    <source>
        <dbReference type="ARBA" id="ARBA00004496"/>
    </source>
</evidence>
<sequence precursor="true">MIAPLQSLRPARAVRALALPFAGAFAALAFGGCAIQAATDDLGALPGQPRALLVDDFDGNGTDDVLVGYGSDYFGITRATQDGYGFWSRSDLGTVVGGSELLASTDLEGDGAPDVIAAARGLGSFNVLRNRGDGTFSTSAKEVAPASPPGSTRIRAIASATAPSGTRLVAVAFETDDPDASVRPRSVVTYRASGGTLANANFFQLFDPVPGDARVLRLHDVDADGRLDLLIGTAAGTVQIYRGSGPDGSFASAPTTLTAPGQSAAVTALVAGDAKTIAAAPVQWPLDVHDDVLVGFAGQGEVYGWRGQGGMAFGAADAMGVINGGSRTFFALAVDPGGSGGWGGMATGQASAFAQTNGGYGFASLRIGGGIVCDATTGTLFPNTTGGDIPVSAAFACVHSGQHKAVVAIPGRARLSVPGPLALGSMRAGTSGAVTTATLSQTDFENSGGGVGAGRVGIRRVWIEGADAGDFELVRGEIGVCYLPSLPEDEPCRPQVRFKPRSPGAKQARLVIDSDAYRAPGTPPHSIALSGTGTGALASAPASAALGDVAFGASASAPLTIGNSGNQPLAIASLALEQAGSGWSVAPGTCDDAPVAPGASCSATVRYAPPTRGAAAASLRIVSDGVGTEPVIALSARGIGSGVTAAPVAFGDVAVGTTRGATAEIVNSGEIALQISSVVAFGPDAGRVTVDATDCLGGPIAPAGRCDVGVAFAPGARGALDATLRVASNAPSSPNVVALAARAVQGAAQAPAELALGPVRVGFFAERAVTVENGGDAPLRLGALAIAGPVALTADGCSAATLAVGAECSATIRFVPAAVGPLDARLLIPNDGDGGERVVELTGLGLPTDDEPGGREPGGREPGGREPGSREPGGGQPGGDPGARAPTGPVGPAPGGPGPPAPSGRGGDAGRAALALTAVGRVSVRRGGTVHLQARLRSVGTRAVAGATLRVRLPAALRWQPPARAGDRRPRATRTVAVALGRLAPGAARSVTLVVRAVPRARRAPVEVTLRATGADVAPALATSVVRVR</sequence>
<reference evidence="8" key="2">
    <citation type="submission" date="2010-01" db="EMBL/GenBank/DDBJ databases">
        <title>The complete genome of Conexibacter woesei DSM 14684.</title>
        <authorList>
            <consortium name="US DOE Joint Genome Institute (JGI-PGF)"/>
            <person name="Lucas S."/>
            <person name="Copeland A."/>
            <person name="Lapidus A."/>
            <person name="Glavina del Rio T."/>
            <person name="Dalin E."/>
            <person name="Tice H."/>
            <person name="Bruce D."/>
            <person name="Goodwin L."/>
            <person name="Pitluck S."/>
            <person name="Kyrpides N."/>
            <person name="Mavromatis K."/>
            <person name="Ivanova N."/>
            <person name="Mikhailova N."/>
            <person name="Chertkov O."/>
            <person name="Brettin T."/>
            <person name="Detter J.C."/>
            <person name="Han C."/>
            <person name="Larimer F."/>
            <person name="Land M."/>
            <person name="Hauser L."/>
            <person name="Markowitz V."/>
            <person name="Cheng J.-F."/>
            <person name="Hugenholtz P."/>
            <person name="Woyke T."/>
            <person name="Wu D."/>
            <person name="Pukall R."/>
            <person name="Steenblock K."/>
            <person name="Schneider S."/>
            <person name="Klenk H.-P."/>
            <person name="Eisen J.A."/>
        </authorList>
    </citation>
    <scope>NUCLEOTIDE SEQUENCE [LARGE SCALE GENOMIC DNA]</scope>
    <source>
        <strain evidence="8">DSM 14684 / CIP 108061 / JCM 11494 / NBRC 100937 / ID131577</strain>
    </source>
</reference>
<feature type="signal peptide" evidence="5">
    <location>
        <begin position="1"/>
        <end position="26"/>
    </location>
</feature>
<organism evidence="7 8">
    <name type="scientific">Conexibacter woesei (strain DSM 14684 / CCUG 47730 / CIP 108061 / JCM 11494 / NBRC 100937 / ID131577)</name>
    <dbReference type="NCBI Taxonomy" id="469383"/>
    <lineage>
        <taxon>Bacteria</taxon>
        <taxon>Bacillati</taxon>
        <taxon>Actinomycetota</taxon>
        <taxon>Thermoleophilia</taxon>
        <taxon>Solirubrobacterales</taxon>
        <taxon>Conexibacteraceae</taxon>
        <taxon>Conexibacter</taxon>
    </lineage>
</organism>
<dbReference type="KEGG" id="cwo:Cwoe_1924"/>
<keyword evidence="2" id="KW-0963">Cytoplasm</keyword>
<name>D3F370_CONWI</name>
<keyword evidence="8" id="KW-1185">Reference proteome</keyword>
<protein>
    <submittedName>
        <fullName evidence="7">FG-GAP repeat protein</fullName>
    </submittedName>
</protein>
<dbReference type="OrthoDB" id="5240813at2"/>
<proteinExistence type="predicted"/>
<feature type="compositionally biased region" description="Pro residues" evidence="4">
    <location>
        <begin position="889"/>
        <end position="902"/>
    </location>
</feature>
<evidence type="ECO:0000259" key="6">
    <source>
        <dbReference type="Pfam" id="PF15780"/>
    </source>
</evidence>
<dbReference type="Gene3D" id="2.60.40.10">
    <property type="entry name" value="Immunoglobulins"/>
    <property type="match status" value="3"/>
</dbReference>
<dbReference type="STRING" id="469383.Cwoe_1924"/>
<dbReference type="InterPro" id="IPR013517">
    <property type="entry name" value="FG-GAP"/>
</dbReference>
<comment type="subcellular location">
    <subcellularLocation>
        <location evidence="1">Cytoplasm</location>
    </subcellularLocation>
</comment>
<dbReference type="SUPFAM" id="SSF69318">
    <property type="entry name" value="Integrin alpha N-terminal domain"/>
    <property type="match status" value="1"/>
</dbReference>
<dbReference type="EMBL" id="CP001854">
    <property type="protein sequence ID" value="ADB50350.1"/>
    <property type="molecule type" value="Genomic_DNA"/>
</dbReference>
<evidence type="ECO:0000256" key="2">
    <source>
        <dbReference type="ARBA" id="ARBA00022490"/>
    </source>
</evidence>
<dbReference type="PANTHER" id="PTHR44103:SF1">
    <property type="entry name" value="PROPROTEIN CONVERTASE P"/>
    <property type="match status" value="1"/>
</dbReference>
<dbReference type="NCBIfam" id="NF012200">
    <property type="entry name" value="choice_anch_D"/>
    <property type="match status" value="3"/>
</dbReference>
<dbReference type="InterPro" id="IPR028994">
    <property type="entry name" value="Integrin_alpha_N"/>
</dbReference>
<dbReference type="Pfam" id="PF15780">
    <property type="entry name" value="ASH"/>
    <property type="match status" value="1"/>
</dbReference>
<dbReference type="AlphaFoldDB" id="D3F370"/>
<feature type="chain" id="PRO_5038474612" evidence="5">
    <location>
        <begin position="27"/>
        <end position="1029"/>
    </location>
</feature>
<feature type="region of interest" description="Disordered" evidence="4">
    <location>
        <begin position="843"/>
        <end position="909"/>
    </location>
</feature>
<dbReference type="Pfam" id="PF13517">
    <property type="entry name" value="FG-GAP_3"/>
    <property type="match status" value="1"/>
</dbReference>